<dbReference type="NCBIfam" id="NF009044">
    <property type="entry name" value="PRK12378.1"/>
    <property type="match status" value="1"/>
</dbReference>
<dbReference type="NCBIfam" id="NF001030">
    <property type="entry name" value="PRK00110.1"/>
    <property type="match status" value="1"/>
</dbReference>
<organism evidence="9 10">
    <name type="scientific">Candidatus Sungbacteria bacterium RIFCSPLOWO2_12_FULL_41_11</name>
    <dbReference type="NCBI Taxonomy" id="1802286"/>
    <lineage>
        <taxon>Bacteria</taxon>
        <taxon>Candidatus Sungiibacteriota</taxon>
    </lineage>
</organism>
<proteinExistence type="inferred from homology"/>
<comment type="similarity">
    <text evidence="1 6">Belongs to the TACO1 family.</text>
</comment>
<evidence type="ECO:0000256" key="5">
    <source>
        <dbReference type="ARBA" id="ARBA00023163"/>
    </source>
</evidence>
<dbReference type="AlphaFoldDB" id="A0A1G2LRD9"/>
<dbReference type="GO" id="GO:0005829">
    <property type="term" value="C:cytosol"/>
    <property type="evidence" value="ECO:0007669"/>
    <property type="project" value="TreeGrafter"/>
</dbReference>
<evidence type="ECO:0000256" key="2">
    <source>
        <dbReference type="ARBA" id="ARBA00022490"/>
    </source>
</evidence>
<dbReference type="EMBL" id="MHQY01000013">
    <property type="protein sequence ID" value="OHA14205.1"/>
    <property type="molecule type" value="Genomic_DNA"/>
</dbReference>
<evidence type="ECO:0000259" key="7">
    <source>
        <dbReference type="Pfam" id="PF01709"/>
    </source>
</evidence>
<dbReference type="FunFam" id="1.10.10.200:FF:000002">
    <property type="entry name" value="Probable transcriptional regulatory protein CLM62_37755"/>
    <property type="match status" value="1"/>
</dbReference>
<accession>A0A1G2LRD9</accession>
<name>A0A1G2LRD9_9BACT</name>
<evidence type="ECO:0000313" key="10">
    <source>
        <dbReference type="Proteomes" id="UP000177171"/>
    </source>
</evidence>
<keyword evidence="3 6" id="KW-0805">Transcription regulation</keyword>
<keyword evidence="2 6" id="KW-0963">Cytoplasm</keyword>
<dbReference type="InterPro" id="IPR017856">
    <property type="entry name" value="Integrase-like_N"/>
</dbReference>
<dbReference type="GO" id="GO:0003677">
    <property type="term" value="F:DNA binding"/>
    <property type="evidence" value="ECO:0007669"/>
    <property type="project" value="UniProtKB-UniRule"/>
</dbReference>
<dbReference type="InterPro" id="IPR026564">
    <property type="entry name" value="Transcrip_reg_TACO1-like_dom3"/>
</dbReference>
<dbReference type="InterPro" id="IPR048300">
    <property type="entry name" value="TACO1_YebC-like_2nd/3rd_dom"/>
</dbReference>
<evidence type="ECO:0000313" key="9">
    <source>
        <dbReference type="EMBL" id="OHA14205.1"/>
    </source>
</evidence>
<evidence type="ECO:0000256" key="1">
    <source>
        <dbReference type="ARBA" id="ARBA00008724"/>
    </source>
</evidence>
<sequence length="247" mass="27583">MSGHSKWAQIKHKKALTDAKKGKAFSKISRMITVAVKEKQNRDPSTNSKLRTAIEKARSLGMPGENVERAMAKGLGEGKEGEGLKEVLYEAFGPEGTALIIAGITDNKNRTTAEIKHLLSEHGGRLSEKGSVEWMFNHVAAFDFNAKDFLKTEEAELFLIDAGAEDISKNDSLMTAYVSPQSSDIFRKKLEAKSIKPKEEYFDYMPKNKLSLLNEETKQKVIGLMDALDDNDDVQEVYTNIEIEHET</sequence>
<protein>
    <recommendedName>
        <fullName evidence="6">Probable transcriptional regulatory protein A3G49_03120</fullName>
    </recommendedName>
</protein>
<dbReference type="Gene3D" id="1.10.10.200">
    <property type="match status" value="1"/>
</dbReference>
<feature type="domain" description="TACO1/YebC-like N-terminal" evidence="8">
    <location>
        <begin position="5"/>
        <end position="77"/>
    </location>
</feature>
<gene>
    <name evidence="9" type="ORF">A3G49_03120</name>
</gene>
<dbReference type="Pfam" id="PF20772">
    <property type="entry name" value="TACO1_YebC_N"/>
    <property type="match status" value="1"/>
</dbReference>
<dbReference type="Proteomes" id="UP000177171">
    <property type="component" value="Unassembled WGS sequence"/>
</dbReference>
<reference evidence="9 10" key="1">
    <citation type="journal article" date="2016" name="Nat. Commun.">
        <title>Thousands of microbial genomes shed light on interconnected biogeochemical processes in an aquifer system.</title>
        <authorList>
            <person name="Anantharaman K."/>
            <person name="Brown C.T."/>
            <person name="Hug L.A."/>
            <person name="Sharon I."/>
            <person name="Castelle C.J."/>
            <person name="Probst A.J."/>
            <person name="Thomas B.C."/>
            <person name="Singh A."/>
            <person name="Wilkins M.J."/>
            <person name="Karaoz U."/>
            <person name="Brodie E.L."/>
            <person name="Williams K.H."/>
            <person name="Hubbard S.S."/>
            <person name="Banfield J.F."/>
        </authorList>
    </citation>
    <scope>NUCLEOTIDE SEQUENCE [LARGE SCALE GENOMIC DNA]</scope>
</reference>
<dbReference type="Pfam" id="PF01709">
    <property type="entry name" value="Transcrip_reg"/>
    <property type="match status" value="1"/>
</dbReference>
<dbReference type="GO" id="GO:0006355">
    <property type="term" value="P:regulation of DNA-templated transcription"/>
    <property type="evidence" value="ECO:0007669"/>
    <property type="project" value="UniProtKB-UniRule"/>
</dbReference>
<dbReference type="PANTHER" id="PTHR12532">
    <property type="entry name" value="TRANSLATIONAL ACTIVATOR OF CYTOCHROME C OXIDASE 1"/>
    <property type="match status" value="1"/>
</dbReference>
<dbReference type="SUPFAM" id="SSF75625">
    <property type="entry name" value="YebC-like"/>
    <property type="match status" value="1"/>
</dbReference>
<evidence type="ECO:0000259" key="8">
    <source>
        <dbReference type="Pfam" id="PF20772"/>
    </source>
</evidence>
<evidence type="ECO:0000256" key="3">
    <source>
        <dbReference type="ARBA" id="ARBA00023015"/>
    </source>
</evidence>
<evidence type="ECO:0000256" key="6">
    <source>
        <dbReference type="HAMAP-Rule" id="MF_00693"/>
    </source>
</evidence>
<dbReference type="InterPro" id="IPR029072">
    <property type="entry name" value="YebC-like"/>
</dbReference>
<evidence type="ECO:0000256" key="4">
    <source>
        <dbReference type="ARBA" id="ARBA00023125"/>
    </source>
</evidence>
<keyword evidence="5 6" id="KW-0804">Transcription</keyword>
<dbReference type="HAMAP" id="MF_00693">
    <property type="entry name" value="Transcrip_reg_TACO1"/>
    <property type="match status" value="1"/>
</dbReference>
<dbReference type="PANTHER" id="PTHR12532:SF6">
    <property type="entry name" value="TRANSCRIPTIONAL REGULATORY PROTEIN YEBC-RELATED"/>
    <property type="match status" value="1"/>
</dbReference>
<dbReference type="Gene3D" id="3.30.70.980">
    <property type="match status" value="2"/>
</dbReference>
<dbReference type="InterPro" id="IPR002876">
    <property type="entry name" value="Transcrip_reg_TACO1-like"/>
</dbReference>
<comment type="caution">
    <text evidence="9">The sequence shown here is derived from an EMBL/GenBank/DDBJ whole genome shotgun (WGS) entry which is preliminary data.</text>
</comment>
<keyword evidence="4 6" id="KW-0238">DNA-binding</keyword>
<dbReference type="InterPro" id="IPR049083">
    <property type="entry name" value="TACO1_YebC_N"/>
</dbReference>
<feature type="domain" description="TACO1/YebC-like second and third" evidence="7">
    <location>
        <begin position="85"/>
        <end position="241"/>
    </location>
</feature>
<comment type="subcellular location">
    <subcellularLocation>
        <location evidence="6">Cytoplasm</location>
    </subcellularLocation>
</comment>
<dbReference type="NCBIfam" id="TIGR01033">
    <property type="entry name" value="YebC/PmpR family DNA-binding transcriptional regulator"/>
    <property type="match status" value="1"/>
</dbReference>